<dbReference type="AlphaFoldDB" id="A0A1F2WS40"/>
<comment type="caution">
    <text evidence="2">The sequence shown here is derived from an EMBL/GenBank/DDBJ whole genome shotgun (WGS) entry which is preliminary data.</text>
</comment>
<dbReference type="PIRSF" id="PIRSF006425">
    <property type="entry name" value="UCP006425_WD40"/>
    <property type="match status" value="1"/>
</dbReference>
<keyword evidence="1" id="KW-0472">Membrane</keyword>
<evidence type="ECO:0000313" key="2">
    <source>
        <dbReference type="EMBL" id="OFW59623.1"/>
    </source>
</evidence>
<keyword evidence="1" id="KW-0812">Transmembrane</keyword>
<dbReference type="EMBL" id="MELK01000013">
    <property type="protein sequence ID" value="OFW59623.1"/>
    <property type="molecule type" value="Genomic_DNA"/>
</dbReference>
<accession>A0A1F2WS40</accession>
<gene>
    <name evidence="2" type="ORF">A2Y75_01435</name>
</gene>
<proteinExistence type="predicted"/>
<organism evidence="2 3">
    <name type="scientific">Candidatus Solincola sediminis</name>
    <dbReference type="NCBI Taxonomy" id="1797199"/>
    <lineage>
        <taxon>Bacteria</taxon>
        <taxon>Bacillati</taxon>
        <taxon>Actinomycetota</taxon>
        <taxon>Candidatus Geothermincolia</taxon>
        <taxon>Candidatus Geothermincolales</taxon>
        <taxon>Candidatus Geothermincolaceae</taxon>
        <taxon>Candidatus Solincola</taxon>
    </lineage>
</organism>
<keyword evidence="1" id="KW-1133">Transmembrane helix</keyword>
<protein>
    <recommendedName>
        <fullName evidence="4">Beta propeller domain-containing protein</fullName>
    </recommendedName>
</protein>
<sequence length="634" mass="69867">MKKSGVLIEVCFVVLSLIVGIIAWSIATPASTNQNGLGDLYTFESEEAFVKAFINRQTMWKGYGDGMSSLSANAEAMPAREGAEPNHSETNIQVEGVDEGDTLKCDGNFIYTVSGNQVIIISAYPAEEAAIVSRIDFGENGSPEDLFIEADRLAVIGSTHDYQAEDEGSDIRPYYNGTFINIYDIAARENPMLVRTIEYEGRYSTSRKIGDNLHLVLTTYPHYRLPDAGEPQWEDIIPLYRDTEADKPGAFQPACDWAKVGSVNPESFTSFVSIVSLSMSGEAGNLNKRVIAGYSDNVYASLENVYLTSTGYPYAYYSNNSEKTTIYKFKLEGTSTTYLSSGEVPGSILNQFSMDESAGYFRIATTVGHVSREGSGSTNNIYILDKNLNMAGKLEGLASGETIYSARFLGDRGYLVTFKKVDPFFVIDLKDPRNPKVLGALKIPGYSDYLHPYDENHIIGIGKNTVEADPGQGNFAWYQGMKIAIFDVTDVTNPKEMHKVDIGDRGTDSYALSDHKAFLFDREKGLLVLPVLLAELTPEQKASGNTQSNAYGQSTFQGAYVYSISLDSGIELKGRVTHLDDEAEIGHSYYYYSSKDAVERCGYIEDILYTVSDSRVLFNSLTGLSEVNRVELAK</sequence>
<evidence type="ECO:0000313" key="3">
    <source>
        <dbReference type="Proteomes" id="UP000177876"/>
    </source>
</evidence>
<dbReference type="InterPro" id="IPR014441">
    <property type="entry name" value="UCP006425_b-propeller"/>
</dbReference>
<evidence type="ECO:0000256" key="1">
    <source>
        <dbReference type="SAM" id="Phobius"/>
    </source>
</evidence>
<reference evidence="2 3" key="1">
    <citation type="journal article" date="2016" name="Nat. Commun.">
        <title>Thousands of microbial genomes shed light on interconnected biogeochemical processes in an aquifer system.</title>
        <authorList>
            <person name="Anantharaman K."/>
            <person name="Brown C.T."/>
            <person name="Hug L.A."/>
            <person name="Sharon I."/>
            <person name="Castelle C.J."/>
            <person name="Probst A.J."/>
            <person name="Thomas B.C."/>
            <person name="Singh A."/>
            <person name="Wilkins M.J."/>
            <person name="Karaoz U."/>
            <person name="Brodie E.L."/>
            <person name="Williams K.H."/>
            <person name="Hubbard S.S."/>
            <person name="Banfield J.F."/>
        </authorList>
    </citation>
    <scope>NUCLEOTIDE SEQUENCE [LARGE SCALE GENOMIC DNA]</scope>
</reference>
<feature type="transmembrane region" description="Helical" evidence="1">
    <location>
        <begin position="7"/>
        <end position="27"/>
    </location>
</feature>
<dbReference type="Proteomes" id="UP000177876">
    <property type="component" value="Unassembled WGS sequence"/>
</dbReference>
<dbReference type="Pfam" id="PF09826">
    <property type="entry name" value="Beta_propel"/>
    <property type="match status" value="1"/>
</dbReference>
<evidence type="ECO:0008006" key="4">
    <source>
        <dbReference type="Google" id="ProtNLM"/>
    </source>
</evidence>
<dbReference type="InterPro" id="IPR019198">
    <property type="entry name" value="Beta_propeller_containing"/>
</dbReference>
<name>A0A1F2WS40_9ACTN</name>